<comment type="caution">
    <text evidence="9">The sequence shown here is derived from an EMBL/GenBank/DDBJ whole genome shotgun (WGS) entry which is preliminary data.</text>
</comment>
<feature type="transmembrane region" description="Helical" evidence="8">
    <location>
        <begin position="265"/>
        <end position="284"/>
    </location>
</feature>
<dbReference type="Proteomes" id="UP000886884">
    <property type="component" value="Unassembled WGS sequence"/>
</dbReference>
<dbReference type="GO" id="GO:0022857">
    <property type="term" value="F:transmembrane transporter activity"/>
    <property type="evidence" value="ECO:0007669"/>
    <property type="project" value="InterPro"/>
</dbReference>
<evidence type="ECO:0000256" key="8">
    <source>
        <dbReference type="SAM" id="Phobius"/>
    </source>
</evidence>
<dbReference type="GO" id="GO:0005886">
    <property type="term" value="C:plasma membrane"/>
    <property type="evidence" value="ECO:0007669"/>
    <property type="project" value="UniProtKB-SubCell"/>
</dbReference>
<keyword evidence="6 8" id="KW-1133">Transmembrane helix</keyword>
<evidence type="ECO:0000313" key="10">
    <source>
        <dbReference type="Proteomes" id="UP000886884"/>
    </source>
</evidence>
<sequence>MLVQAYAMGFSVDSFGEWCGRWVDNTLNVLRANSSVGMIALGMTLVIITGGIDLAVGSTLAGVGTVVMVMIDTSANGVLQRLGISGPAGFALAIVAGLLSGALIGALIGLAVTKGRVPPFIVTLGAMNVVRSVAQYFTKSYSPKVPDEFTALANTQIFGYRILPILYWLALAAILFVVMKRTRFGRYVYAVGSNERTTRLSGINVDRVKFLVYTLMGVVVALAAVTQVSRTRGVDVASAGLGYELDAIAAVVVGGTSMSGGRGHILGTVLGVLIIGVMNNLLILLGADSFLTDAFKGAIVIAAVLLQRKQQQ</sequence>
<evidence type="ECO:0000313" key="9">
    <source>
        <dbReference type="EMBL" id="HIV26692.1"/>
    </source>
</evidence>
<gene>
    <name evidence="9" type="ORF">IAA64_01880</name>
</gene>
<evidence type="ECO:0000256" key="5">
    <source>
        <dbReference type="ARBA" id="ARBA00022692"/>
    </source>
</evidence>
<protein>
    <submittedName>
        <fullName evidence="9">ABC transporter permease</fullName>
    </submittedName>
</protein>
<feature type="transmembrane region" description="Helical" evidence="8">
    <location>
        <begin position="91"/>
        <end position="113"/>
    </location>
</feature>
<feature type="transmembrane region" description="Helical" evidence="8">
    <location>
        <begin position="158"/>
        <end position="178"/>
    </location>
</feature>
<keyword evidence="5 8" id="KW-0812">Transmembrane</keyword>
<feature type="transmembrane region" description="Helical" evidence="8">
    <location>
        <begin position="38"/>
        <end position="71"/>
    </location>
</feature>
<reference evidence="9" key="2">
    <citation type="journal article" date="2021" name="PeerJ">
        <title>Extensive microbial diversity within the chicken gut microbiome revealed by metagenomics and culture.</title>
        <authorList>
            <person name="Gilroy R."/>
            <person name="Ravi A."/>
            <person name="Getino M."/>
            <person name="Pursley I."/>
            <person name="Horton D.L."/>
            <person name="Alikhan N.F."/>
            <person name="Baker D."/>
            <person name="Gharbi K."/>
            <person name="Hall N."/>
            <person name="Watson M."/>
            <person name="Adriaenssens E.M."/>
            <person name="Foster-Nyarko E."/>
            <person name="Jarju S."/>
            <person name="Secka A."/>
            <person name="Antonio M."/>
            <person name="Oren A."/>
            <person name="Chaudhuri R.R."/>
            <person name="La Ragione R."/>
            <person name="Hildebrand F."/>
            <person name="Pallen M.J."/>
        </authorList>
    </citation>
    <scope>NUCLEOTIDE SEQUENCE</scope>
    <source>
        <strain evidence="9">CHK183-6373</strain>
    </source>
</reference>
<evidence type="ECO:0000256" key="1">
    <source>
        <dbReference type="ARBA" id="ARBA00004651"/>
    </source>
</evidence>
<dbReference type="PANTHER" id="PTHR32196:SF21">
    <property type="entry name" value="ABC TRANSPORTER PERMEASE PROTEIN YPHD-RELATED"/>
    <property type="match status" value="1"/>
</dbReference>
<dbReference type="PANTHER" id="PTHR32196">
    <property type="entry name" value="ABC TRANSPORTER PERMEASE PROTEIN YPHD-RELATED-RELATED"/>
    <property type="match status" value="1"/>
</dbReference>
<reference evidence="9" key="1">
    <citation type="submission" date="2020-10" db="EMBL/GenBank/DDBJ databases">
        <authorList>
            <person name="Gilroy R."/>
        </authorList>
    </citation>
    <scope>NUCLEOTIDE SEQUENCE</scope>
    <source>
        <strain evidence="9">CHK183-6373</strain>
    </source>
</reference>
<keyword evidence="7 8" id="KW-0472">Membrane</keyword>
<dbReference type="Pfam" id="PF02653">
    <property type="entry name" value="BPD_transp_2"/>
    <property type="match status" value="1"/>
</dbReference>
<evidence type="ECO:0000256" key="7">
    <source>
        <dbReference type="ARBA" id="ARBA00023136"/>
    </source>
</evidence>
<evidence type="ECO:0000256" key="2">
    <source>
        <dbReference type="ARBA" id="ARBA00022448"/>
    </source>
</evidence>
<dbReference type="InterPro" id="IPR001851">
    <property type="entry name" value="ABC_transp_permease"/>
</dbReference>
<dbReference type="EMBL" id="DVOT01000034">
    <property type="protein sequence ID" value="HIV26692.1"/>
    <property type="molecule type" value="Genomic_DNA"/>
</dbReference>
<keyword evidence="3" id="KW-1003">Cell membrane</keyword>
<proteinExistence type="predicted"/>
<keyword evidence="4" id="KW-0997">Cell inner membrane</keyword>
<dbReference type="AlphaFoldDB" id="A0A9D1P5J3"/>
<keyword evidence="2" id="KW-0813">Transport</keyword>
<evidence type="ECO:0000256" key="3">
    <source>
        <dbReference type="ARBA" id="ARBA00022475"/>
    </source>
</evidence>
<comment type="subcellular location">
    <subcellularLocation>
        <location evidence="1">Cell membrane</location>
        <topology evidence="1">Multi-pass membrane protein</topology>
    </subcellularLocation>
</comment>
<name>A0A9D1P5J3_9FIRM</name>
<accession>A0A9D1P5J3</accession>
<organism evidence="9 10">
    <name type="scientific">Candidatus Ornithocaccomicrobium faecavium</name>
    <dbReference type="NCBI Taxonomy" id="2840890"/>
    <lineage>
        <taxon>Bacteria</taxon>
        <taxon>Bacillati</taxon>
        <taxon>Bacillota</taxon>
        <taxon>Clostridia</taxon>
        <taxon>Candidatus Ornithocaccomicrobium</taxon>
    </lineage>
</organism>
<dbReference type="CDD" id="cd06579">
    <property type="entry name" value="TM_PBP1_transp_AraH_like"/>
    <property type="match status" value="1"/>
</dbReference>
<feature type="transmembrane region" description="Helical" evidence="8">
    <location>
        <begin position="210"/>
        <end position="230"/>
    </location>
</feature>
<evidence type="ECO:0000256" key="6">
    <source>
        <dbReference type="ARBA" id="ARBA00022989"/>
    </source>
</evidence>
<evidence type="ECO:0000256" key="4">
    <source>
        <dbReference type="ARBA" id="ARBA00022519"/>
    </source>
</evidence>